<reference evidence="1" key="1">
    <citation type="submission" date="2019-08" db="EMBL/GenBank/DDBJ databases">
        <title>Genome sequence of Clostridiales bacterium MT110.</title>
        <authorList>
            <person name="Cao J."/>
        </authorList>
    </citation>
    <scope>NUCLEOTIDE SEQUENCE</scope>
    <source>
        <strain evidence="1">MT110</strain>
    </source>
</reference>
<protein>
    <submittedName>
        <fullName evidence="1">DNA/RNA nuclease SfsA</fullName>
    </submittedName>
</protein>
<accession>A0ACD1AAU6</accession>
<dbReference type="Proteomes" id="UP000594014">
    <property type="component" value="Chromosome"/>
</dbReference>
<evidence type="ECO:0000313" key="2">
    <source>
        <dbReference type="Proteomes" id="UP000594014"/>
    </source>
</evidence>
<evidence type="ECO:0000313" key="1">
    <source>
        <dbReference type="EMBL" id="QOX63572.1"/>
    </source>
</evidence>
<dbReference type="EMBL" id="CP042469">
    <property type="protein sequence ID" value="QOX63572.1"/>
    <property type="molecule type" value="Genomic_DNA"/>
</dbReference>
<sequence length="240" mass="26965">MNYKKIKEAEFLSRPNRFLAKVQMDGTTETVHVKNTGRLRELLYDGARIYLEDHGEDRGMRKTRFSLVTVEKRSQPPHTSRLINIDSHAPNRVVGEALTEGRIALPGLSPNLSVIKPEAVYKASRFDFYIEDDKGNKAFLEVKGVTLEDEGVARFPDAPTERGVKHIMELCHAAEHGFKAYVIFVIQMKGIICFMPNDATHPAFGDALRFAAAQGVEILAFDCEVTAESMRLRTEVKVSL</sequence>
<name>A0ACD1AAU6_9FIRM</name>
<organism evidence="1 2">
    <name type="scientific">Anoxybacterium hadale</name>
    <dbReference type="NCBI Taxonomy" id="3408580"/>
    <lineage>
        <taxon>Bacteria</taxon>
        <taxon>Bacillati</taxon>
        <taxon>Bacillota</taxon>
        <taxon>Clostridia</taxon>
        <taxon>Peptostreptococcales</taxon>
        <taxon>Anaerovoracaceae</taxon>
        <taxon>Anoxybacterium</taxon>
    </lineage>
</organism>
<proteinExistence type="predicted"/>
<gene>
    <name evidence="1" type="primary">sfsA</name>
    <name evidence="1" type="ORF">FRZ06_09510</name>
</gene>
<keyword evidence="2" id="KW-1185">Reference proteome</keyword>